<reference evidence="1" key="1">
    <citation type="submission" date="2018-02" db="EMBL/GenBank/DDBJ databases">
        <title>Rhizophora mucronata_Transcriptome.</title>
        <authorList>
            <person name="Meera S.P."/>
            <person name="Sreeshan A."/>
            <person name="Augustine A."/>
        </authorList>
    </citation>
    <scope>NUCLEOTIDE SEQUENCE</scope>
    <source>
        <tissue evidence="1">Leaf</tissue>
    </source>
</reference>
<sequence length="35" mass="3929">MDRIAGKLLILSSRTLFIEIPWKKSGTSPGSMCYQ</sequence>
<accession>A0A2P2PYL1</accession>
<dbReference type="EMBL" id="GGEC01079352">
    <property type="protein sequence ID" value="MBX59836.1"/>
    <property type="molecule type" value="Transcribed_RNA"/>
</dbReference>
<dbReference type="AlphaFoldDB" id="A0A2P2PYL1"/>
<protein>
    <submittedName>
        <fullName evidence="1">Uncharacterized protein</fullName>
    </submittedName>
</protein>
<organism evidence="1">
    <name type="scientific">Rhizophora mucronata</name>
    <name type="common">Asiatic mangrove</name>
    <dbReference type="NCBI Taxonomy" id="61149"/>
    <lineage>
        <taxon>Eukaryota</taxon>
        <taxon>Viridiplantae</taxon>
        <taxon>Streptophyta</taxon>
        <taxon>Embryophyta</taxon>
        <taxon>Tracheophyta</taxon>
        <taxon>Spermatophyta</taxon>
        <taxon>Magnoliopsida</taxon>
        <taxon>eudicotyledons</taxon>
        <taxon>Gunneridae</taxon>
        <taxon>Pentapetalae</taxon>
        <taxon>rosids</taxon>
        <taxon>fabids</taxon>
        <taxon>Malpighiales</taxon>
        <taxon>Rhizophoraceae</taxon>
        <taxon>Rhizophora</taxon>
    </lineage>
</organism>
<name>A0A2P2PYL1_RHIMU</name>
<proteinExistence type="predicted"/>
<evidence type="ECO:0000313" key="1">
    <source>
        <dbReference type="EMBL" id="MBX59836.1"/>
    </source>
</evidence>